<dbReference type="InterPro" id="IPR009056">
    <property type="entry name" value="Cyt_c-like_dom"/>
</dbReference>
<name>A0A8H3CBY1_9AGAM</name>
<dbReference type="InterPro" id="IPR002327">
    <property type="entry name" value="Cyt_c_1A/1B"/>
</dbReference>
<gene>
    <name evidence="13" type="ORF">RDB_LOCUS74494</name>
</gene>
<evidence type="ECO:0000256" key="8">
    <source>
        <dbReference type="ARBA" id="ARBA00023004"/>
    </source>
</evidence>
<dbReference type="GO" id="GO:0009055">
    <property type="term" value="F:electron transfer activity"/>
    <property type="evidence" value="ECO:0007669"/>
    <property type="project" value="InterPro"/>
</dbReference>
<evidence type="ECO:0000259" key="12">
    <source>
        <dbReference type="PROSITE" id="PS51007"/>
    </source>
</evidence>
<sequence length="114" mass="13167">MSEPTDGEFERGAKLFKERCADCHAIEPGKPSGERQAPNLSRLYGNSFQTFTISKTQGPQEHRLTWDDNTLDKYLKNPRSIKPGVDKIFEPVTKAQDRKDLITYLKRMSQRHRS</sequence>
<dbReference type="GO" id="GO:0020037">
    <property type="term" value="F:heme binding"/>
    <property type="evidence" value="ECO:0007669"/>
    <property type="project" value="InterPro"/>
</dbReference>
<comment type="similarity">
    <text evidence="2 10">Belongs to the cytochrome c family.</text>
</comment>
<comment type="subcellular location">
    <subcellularLocation>
        <location evidence="1">Mitochondrion intermembrane space</location>
    </subcellularLocation>
</comment>
<keyword evidence="4 9" id="KW-0349">Heme</keyword>
<evidence type="ECO:0000313" key="14">
    <source>
        <dbReference type="Proteomes" id="UP000663850"/>
    </source>
</evidence>
<evidence type="ECO:0000256" key="9">
    <source>
        <dbReference type="PROSITE-ProRule" id="PRU00433"/>
    </source>
</evidence>
<keyword evidence="7 11" id="KW-0249">Electron transport</keyword>
<dbReference type="PROSITE" id="PS51007">
    <property type="entry name" value="CYTC"/>
    <property type="match status" value="1"/>
</dbReference>
<proteinExistence type="inferred from homology"/>
<dbReference type="PRINTS" id="PR00604">
    <property type="entry name" value="CYTCHRMECIAB"/>
</dbReference>
<dbReference type="GO" id="GO:0046872">
    <property type="term" value="F:metal ion binding"/>
    <property type="evidence" value="ECO:0007669"/>
    <property type="project" value="UniProtKB-KW"/>
</dbReference>
<keyword evidence="11" id="KW-0496">Mitochondrion</keyword>
<dbReference type="Gene3D" id="1.10.760.10">
    <property type="entry name" value="Cytochrome c-like domain"/>
    <property type="match status" value="1"/>
</dbReference>
<evidence type="ECO:0000256" key="11">
    <source>
        <dbReference type="RuleBase" id="RU004427"/>
    </source>
</evidence>
<protein>
    <recommendedName>
        <fullName evidence="12">Cytochrome c domain-containing protein</fullName>
    </recommendedName>
</protein>
<dbReference type="GO" id="GO:0005758">
    <property type="term" value="C:mitochondrial intermembrane space"/>
    <property type="evidence" value="ECO:0007669"/>
    <property type="project" value="UniProtKB-SubCell"/>
</dbReference>
<evidence type="ECO:0000256" key="1">
    <source>
        <dbReference type="ARBA" id="ARBA00004569"/>
    </source>
</evidence>
<evidence type="ECO:0000256" key="6">
    <source>
        <dbReference type="ARBA" id="ARBA00022723"/>
    </source>
</evidence>
<evidence type="ECO:0000256" key="2">
    <source>
        <dbReference type="ARBA" id="ARBA00006488"/>
    </source>
</evidence>
<comment type="PTM">
    <text evidence="11">Binds 1 heme group per subunit.</text>
</comment>
<comment type="function">
    <text evidence="11">Electron carrier protein. The oxidized form of the cytochrome c heme group can accept an electron from the heme group of the cytochrome c1 subunit of cytochrome reductase. Cytochrome c then transfers this electron to the cytochrome oxidase complex, the final protein carrier in the mitochondrial electron-transport chain.</text>
</comment>
<feature type="domain" description="Cytochrome c" evidence="12">
    <location>
        <begin position="7"/>
        <end position="109"/>
    </location>
</feature>
<evidence type="ECO:0000313" key="13">
    <source>
        <dbReference type="EMBL" id="CAE6480566.1"/>
    </source>
</evidence>
<dbReference type="SUPFAM" id="SSF46626">
    <property type="entry name" value="Cytochrome c"/>
    <property type="match status" value="1"/>
</dbReference>
<dbReference type="Proteomes" id="UP000663850">
    <property type="component" value="Unassembled WGS sequence"/>
</dbReference>
<accession>A0A8H3CBY1</accession>
<dbReference type="InterPro" id="IPR036909">
    <property type="entry name" value="Cyt_c-like_dom_sf"/>
</dbReference>
<evidence type="ECO:0000256" key="10">
    <source>
        <dbReference type="RuleBase" id="RU004426"/>
    </source>
</evidence>
<evidence type="ECO:0000256" key="7">
    <source>
        <dbReference type="ARBA" id="ARBA00022982"/>
    </source>
</evidence>
<dbReference type="AlphaFoldDB" id="A0A8H3CBY1"/>
<evidence type="ECO:0000256" key="5">
    <source>
        <dbReference type="ARBA" id="ARBA00022660"/>
    </source>
</evidence>
<evidence type="ECO:0000256" key="4">
    <source>
        <dbReference type="ARBA" id="ARBA00022617"/>
    </source>
</evidence>
<reference evidence="13" key="1">
    <citation type="submission" date="2021-01" db="EMBL/GenBank/DDBJ databases">
        <authorList>
            <person name="Kaushik A."/>
        </authorList>
    </citation>
    <scope>NUCLEOTIDE SEQUENCE</scope>
    <source>
        <strain evidence="13">Type strain: AG8-Rh-89/</strain>
    </source>
</reference>
<dbReference type="Pfam" id="PF00034">
    <property type="entry name" value="Cytochrom_C"/>
    <property type="match status" value="1"/>
</dbReference>
<dbReference type="PANTHER" id="PTHR11961">
    <property type="entry name" value="CYTOCHROME C"/>
    <property type="match status" value="1"/>
</dbReference>
<keyword evidence="5 11" id="KW-0679">Respiratory chain</keyword>
<organism evidence="13 14">
    <name type="scientific">Rhizoctonia solani</name>
    <dbReference type="NCBI Taxonomy" id="456999"/>
    <lineage>
        <taxon>Eukaryota</taxon>
        <taxon>Fungi</taxon>
        <taxon>Dikarya</taxon>
        <taxon>Basidiomycota</taxon>
        <taxon>Agaricomycotina</taxon>
        <taxon>Agaricomycetes</taxon>
        <taxon>Cantharellales</taxon>
        <taxon>Ceratobasidiaceae</taxon>
        <taxon>Rhizoctonia</taxon>
    </lineage>
</organism>
<keyword evidence="8 9" id="KW-0408">Iron</keyword>
<evidence type="ECO:0000256" key="3">
    <source>
        <dbReference type="ARBA" id="ARBA00022448"/>
    </source>
</evidence>
<comment type="caution">
    <text evidence="13">The sequence shown here is derived from an EMBL/GenBank/DDBJ whole genome shotgun (WGS) entry which is preliminary data.</text>
</comment>
<keyword evidence="3 11" id="KW-0813">Transport</keyword>
<keyword evidence="6 9" id="KW-0479">Metal-binding</keyword>
<dbReference type="EMBL" id="CAJMWZ010003883">
    <property type="protein sequence ID" value="CAE6480566.1"/>
    <property type="molecule type" value="Genomic_DNA"/>
</dbReference>